<dbReference type="SFLD" id="SFLDF00027">
    <property type="entry name" value="p-type_atpase"/>
    <property type="match status" value="1"/>
</dbReference>
<feature type="region of interest" description="Disordered" evidence="15">
    <location>
        <begin position="763"/>
        <end position="790"/>
    </location>
</feature>
<evidence type="ECO:0000256" key="2">
    <source>
        <dbReference type="ARBA" id="ARBA00006000"/>
    </source>
</evidence>
<dbReference type="Gene3D" id="3.40.1110.10">
    <property type="entry name" value="Calcium-transporting ATPase, cytoplasmic domain N"/>
    <property type="match status" value="1"/>
</dbReference>
<feature type="transmembrane region" description="Helical" evidence="16">
    <location>
        <begin position="1131"/>
        <end position="1150"/>
    </location>
</feature>
<keyword evidence="8" id="KW-0547">Nucleotide-binding</keyword>
<dbReference type="SUPFAM" id="SSF52777">
    <property type="entry name" value="CoA-dependent acyltransferases"/>
    <property type="match status" value="2"/>
</dbReference>
<evidence type="ECO:0008006" key="21">
    <source>
        <dbReference type="Google" id="ProtNLM"/>
    </source>
</evidence>
<dbReference type="Gene3D" id="3.30.559.10">
    <property type="entry name" value="Chloramphenicol acetyltransferase-like domain"/>
    <property type="match status" value="1"/>
</dbReference>
<evidence type="ECO:0000259" key="18">
    <source>
        <dbReference type="Pfam" id="PF00755"/>
    </source>
</evidence>
<dbReference type="Gene3D" id="3.40.50.1110">
    <property type="entry name" value="SGNH hydrolase"/>
    <property type="match status" value="1"/>
</dbReference>
<dbReference type="InterPro" id="IPR039551">
    <property type="entry name" value="Cho/carn_acyl_trans"/>
</dbReference>
<keyword evidence="9" id="KW-0256">Endoplasmic reticulum</keyword>
<feature type="region of interest" description="Disordered" evidence="15">
    <location>
        <begin position="1762"/>
        <end position="1835"/>
    </location>
</feature>
<evidence type="ECO:0000256" key="7">
    <source>
        <dbReference type="ARBA" id="ARBA00022723"/>
    </source>
</evidence>
<proteinExistence type="inferred from homology"/>
<evidence type="ECO:0000256" key="8">
    <source>
        <dbReference type="ARBA" id="ARBA00022741"/>
    </source>
</evidence>
<evidence type="ECO:0000313" key="19">
    <source>
        <dbReference type="EMBL" id="CAD7239964.1"/>
    </source>
</evidence>
<dbReference type="InterPro" id="IPR006544">
    <property type="entry name" value="P-type_TPase_V"/>
</dbReference>
<keyword evidence="6 16" id="KW-0812">Transmembrane</keyword>
<feature type="transmembrane region" description="Helical" evidence="16">
    <location>
        <begin position="1962"/>
        <end position="1982"/>
    </location>
</feature>
<feature type="compositionally biased region" description="Basic and acidic residues" evidence="15">
    <location>
        <begin position="579"/>
        <end position="598"/>
    </location>
</feature>
<dbReference type="GO" id="GO:0019829">
    <property type="term" value="F:ATPase-coupled monoatomic cation transmembrane transporter activity"/>
    <property type="evidence" value="ECO:0007669"/>
    <property type="project" value="TreeGrafter"/>
</dbReference>
<dbReference type="SFLD" id="SFLDS00003">
    <property type="entry name" value="Haloacid_Dehalogenase"/>
    <property type="match status" value="1"/>
</dbReference>
<dbReference type="PRINTS" id="PR00119">
    <property type="entry name" value="CATATPASE"/>
</dbReference>
<feature type="compositionally biased region" description="Basic and acidic residues" evidence="15">
    <location>
        <begin position="768"/>
        <end position="782"/>
    </location>
</feature>
<dbReference type="InterPro" id="IPR023298">
    <property type="entry name" value="ATPase_P-typ_TM_dom_sf"/>
</dbReference>
<feature type="compositionally biased region" description="Polar residues" evidence="15">
    <location>
        <begin position="501"/>
        <end position="510"/>
    </location>
</feature>
<accession>A0A7R8WXJ2</accession>
<feature type="transmembrane region" description="Helical" evidence="16">
    <location>
        <begin position="2044"/>
        <end position="2064"/>
    </location>
</feature>
<dbReference type="InterPro" id="IPR023213">
    <property type="entry name" value="CAT-like_dom_sf"/>
</dbReference>
<dbReference type="InterPro" id="IPR036412">
    <property type="entry name" value="HAD-like_sf"/>
</dbReference>
<evidence type="ECO:0000313" key="20">
    <source>
        <dbReference type="Proteomes" id="UP000677054"/>
    </source>
</evidence>
<keyword evidence="5" id="KW-0808">Transferase</keyword>
<evidence type="ECO:0000256" key="9">
    <source>
        <dbReference type="ARBA" id="ARBA00022824"/>
    </source>
</evidence>
<dbReference type="SUPFAM" id="SSF52266">
    <property type="entry name" value="SGNH hydrolase"/>
    <property type="match status" value="1"/>
</dbReference>
<keyword evidence="3" id="KW-0813">Transport</keyword>
<dbReference type="InterPro" id="IPR059000">
    <property type="entry name" value="ATPase_P-type_domA"/>
</dbReference>
<dbReference type="PROSITE" id="PS00154">
    <property type="entry name" value="ATPASE_E1_E2"/>
    <property type="match status" value="1"/>
</dbReference>
<dbReference type="FunFam" id="2.70.150.10:FF:000015">
    <property type="entry name" value="Cation-transporting ATPase"/>
    <property type="match status" value="1"/>
</dbReference>
<sequence length="2717" mass="303332">MDMRAIYKDFIVLCTENSMITEEVLKEKLENSFMGDNLIERGQLTKGREYREVRRYDRHGIHLMFVYLTRCYQKRIEDVLIQIEEGHISKPDVFIINSVLWDISRWGPRGVEEFKHNLKYLMKRLKDTLSSGTLVIWTTCPPIASEIKRAFLIQQLSFLEQYMRFHIMEANAYAQRVVRSYGFDVLDLHYYLRLNTHRRSRDGVHWEPDAVRLMSNLILTHISVAWDVSLPYRGATALLSDCIRVSQQEYERQKLVAVRHLPKVPLTCDPSTNIEKPEACSLFTSCLKATAKTSDCGKMQAGPVVDFSSTKNNHVSLQTNLTNGAATGGPSKKQDLNTKVNGPALFGQTPASKSTLNGVVSHDIQSSSSSQFLPQNKGTRESPGKIGEKSGALPLRAAGTKPDACFCPKNSNSLPSKPPKVILKRDTGNFIIPMDSPAKKKAESSSIGPMSKEARPTENPVQTQSPAKTEGRRRIRTSPIRALILKSLGQTPKKGEKSSPPKHTTANKSELTAHHKSQVMDERMKKSNQTSCASNERISAALLPPIKDGNVKLANCNKVGALQNIKKKKKKKRKKVKKKLEARDAKLEKGKLSKRMSENVDTSEELTEEERRRKEDAAIEASLRQAFGLSPTKAIAVDTEETDKAGKQEIYDCEKAECSKSSSQVTREIKFEPQHGLKRKPILLEVSFSGLKKRKSKTLAPCGTLVGAQNVLHKKQELLVDTCRRQNKPLGQESEKVEYSLLKEAVSAANMPHAKETYAISSLSDQDSLGHSHSGSEKEPRTSKGKGSALCYDPSPHQWSVASTNASDTSSVNGEIMQAIDILDDHLSLSRTRNECSQNFTNSISLDNCLPCEHSAAGSASEHLGCGVLPIPLNRSISRGPGAVHLPESLWDSQLPGPGVPDTGKKWTGLTDQVQPFTGLPYGLMGIPVVPPQNGFPGVLALRRNTLNISGHVNCQNTRFYGEQNPHVKQEHPRSTAKVQCALGSSGIISPYVYEAWQGQTVTESDPRKATVVKVIPTPNNGSAEVVKLRHDFESHGEEEICFEFQKTKYIWDEDKKCFRGLQFHVDHSFDFYQEWRGYTDEDLPRVEKHFGKNRLEMVIPEFMELFQERATAPFFVFQVFCVTLWCMDEYWYYSVFTLIMLVTFECTLVQQQLRNMTEIRKMGNKSYNIQVYRNRRWRPVNTEDLLPGDIVSIGRGGSEEHLVPCDLLLLRGPCIVDESMLTGESVPQMKEPIENLEKSRFLDLDTDGKLHVLFGGTKVVQHTAPSKTTTGLRAQDNGCIAYVLQTGFNTSQGKLLRTILFGVKRVTANNLETFGFILFLLIFAIAAAAYVWIKGSEDPERNKYKLFLECTLILTSVVPPELPIELSLAVNTSLISLTKLAVYCTEPFRIPFAGKIDICCFDKTGTLTSDNLVVEGLAGLRQVLGTSEISPPQDAPFEAVQVMASCHSLVQLDSGLVGDPLEKATLLAIDWQLTKGEAVLPRKSRNMPGVKIYQRFHFSSALKRMSVLAGYTPPMSADISYIAAVKGAPETLKPMFKELPQSYDEIYLEHSRKGARVLAMGHKELGVLNNQQVRELTRDDLEKDLCFVGFLVISCPLKLDSKQIIKEVINSSHSVSMITGDNPLTACHVAKELKFIRKTDILVLTEVNSKISQWEWQSVDESVSMPLDVQRPVVKLIEQYDLCITGLGFSYLQSEHPKYLSALLPHIKVYARVNPKQKESIVVELKESGYVTLMCGDGTNDVGALKHAHVGVAILSSSPVERVPSRVSRGQPDNSPRLLPSTSESLVRRGGGGGPPMQSGAMSKARGSSSGRSASGAFNQHREDGRTDSLQERLQNSQSHLQKMLRDMEEQDQAQVVKLGDASIAAPFTSKMSSIQCVCHIIKQGRCTLVTTLQMFKILALNALILAYSQSVLYLDGIKFSDGQATLQGLLLAACFLFISRSKPLKTLSKERPLANIFNHYTIVTVILQFLVHFVSLIYLVQAALARSPEKPEKESVDAHEGEFQPNLLNSTVYIISMSLQVATFAINYRGNPFMESLTANKALFYSLLNSGFFIFALVFNIIPELSSHFEVVEFTPEGPVPPLLSLCSPITSRLGKPLRTRFAGTEMRGRAARLVRLHILPGKFQFVASDQIRSESQFESVHYVRVDIAVKSSGRRGLYQNNCSMEESEEELKVPERFFWYFRMRTSSFEKLLHLIAPHNEKQNTNYRRTIPPEERLGVTLRRVVDIIPLLADFWLMAAYLGVRLPLPVYSSPGILMPLQNFRGKQQQLQYAAALTAAVIDYKTMIEEYAFISATQRFFHVEVYGKSGKPLNQSQIYDQLVSVVEHSAHKAPPLGVLTTDSRPNWAHAFNAMMKSKQNRGCLESIRTSIFLLCLDGENPDMPAHTSDFKTVCALQTIHGCGSKGNAGNRWFDKTVQFIVGEEGQLGMTYEHTPAEGPPIANLTDHVMDFILEERGSRWLPAPDVHPPRRLDFEYSGEVMSAIDIAEKNLDMLADDLEMTIFSFKDFGKNFVKFQKMSPDSFIQMGLQLAFYRIHGEAAATYETASTRKYIHGRTETIRSCSIESVDFCAAMLDRNASPQEKLHKMKAAIDGHKKYVVDASNGYGVDRHLLGLKLLAIENGMDIPRLYMDSGFVRSSHMRLSTSQVPAKHATVMFFGPLVPDGYGCCYNPRSDSIEFGFSAFMSSPETHSKKLKAAVEQSLIDMQAVLAQTQQAKL</sequence>
<dbReference type="GO" id="GO:0016740">
    <property type="term" value="F:transferase activity"/>
    <property type="evidence" value="ECO:0007669"/>
    <property type="project" value="UniProtKB-KW"/>
</dbReference>
<evidence type="ECO:0000256" key="15">
    <source>
        <dbReference type="SAM" id="MobiDB-lite"/>
    </source>
</evidence>
<evidence type="ECO:0000256" key="12">
    <source>
        <dbReference type="ARBA" id="ARBA00022967"/>
    </source>
</evidence>
<keyword evidence="7" id="KW-0479">Metal-binding</keyword>
<comment type="subcellular location">
    <subcellularLocation>
        <location evidence="1">Endoplasmic reticulum membrane</location>
        <topology evidence="1">Multi-pass membrane protein</topology>
    </subcellularLocation>
</comment>
<feature type="compositionally biased region" description="Basic and acidic residues" evidence="15">
    <location>
        <begin position="1821"/>
        <end position="1832"/>
    </location>
</feature>
<dbReference type="SUPFAM" id="SSF81660">
    <property type="entry name" value="Metal cation-transporting ATPase, ATP-binding domain N"/>
    <property type="match status" value="1"/>
</dbReference>
<dbReference type="InterPro" id="IPR044492">
    <property type="entry name" value="P_typ_ATPase_HD_dom"/>
</dbReference>
<evidence type="ECO:0000256" key="4">
    <source>
        <dbReference type="ARBA" id="ARBA00022553"/>
    </source>
</evidence>
<gene>
    <name evidence="19" type="ORF">DSTB1V02_LOCUS4</name>
</gene>
<dbReference type="InterPro" id="IPR023214">
    <property type="entry name" value="HAD_sf"/>
</dbReference>
<feature type="domain" description="Choline/carnitine acyltransferase" evidence="18">
    <location>
        <begin position="2294"/>
        <end position="2700"/>
    </location>
</feature>
<evidence type="ECO:0000259" key="17">
    <source>
        <dbReference type="Pfam" id="PF00122"/>
    </source>
</evidence>
<dbReference type="CDD" id="cd07543">
    <property type="entry name" value="P-type_ATPase_cation"/>
    <property type="match status" value="1"/>
</dbReference>
<dbReference type="GO" id="GO:0046872">
    <property type="term" value="F:metal ion binding"/>
    <property type="evidence" value="ECO:0007669"/>
    <property type="project" value="UniProtKB-KW"/>
</dbReference>
<dbReference type="SUPFAM" id="SSF81653">
    <property type="entry name" value="Calcium ATPase, transduction domain A"/>
    <property type="match status" value="1"/>
</dbReference>
<feature type="domain" description="Choline/carnitine acyltransferase" evidence="18">
    <location>
        <begin position="2233"/>
        <end position="2290"/>
    </location>
</feature>
<dbReference type="GO" id="GO:0005524">
    <property type="term" value="F:ATP binding"/>
    <property type="evidence" value="ECO:0007669"/>
    <property type="project" value="UniProtKB-KW"/>
</dbReference>
<evidence type="ECO:0000256" key="1">
    <source>
        <dbReference type="ARBA" id="ARBA00004477"/>
    </source>
</evidence>
<evidence type="ECO:0000256" key="3">
    <source>
        <dbReference type="ARBA" id="ARBA00022448"/>
    </source>
</evidence>
<dbReference type="GO" id="GO:0006874">
    <property type="term" value="P:intracellular calcium ion homeostasis"/>
    <property type="evidence" value="ECO:0007669"/>
    <property type="project" value="TreeGrafter"/>
</dbReference>
<dbReference type="FunFam" id="3.40.50.1000:FF:000056">
    <property type="entry name" value="Cation-transporting ATPase"/>
    <property type="match status" value="1"/>
</dbReference>
<dbReference type="InterPro" id="IPR023299">
    <property type="entry name" value="ATPase_P-typ_cyto_dom_N"/>
</dbReference>
<evidence type="ECO:0000256" key="14">
    <source>
        <dbReference type="ARBA" id="ARBA00023136"/>
    </source>
</evidence>
<dbReference type="GO" id="GO:0015662">
    <property type="term" value="F:P-type ion transporter activity"/>
    <property type="evidence" value="ECO:0007669"/>
    <property type="project" value="TreeGrafter"/>
</dbReference>
<feature type="region of interest" description="Disordered" evidence="15">
    <location>
        <begin position="363"/>
        <end position="391"/>
    </location>
</feature>
<dbReference type="SUPFAM" id="SSF56784">
    <property type="entry name" value="HAD-like"/>
    <property type="match status" value="1"/>
</dbReference>
<keyword evidence="14 16" id="KW-0472">Membrane</keyword>
<dbReference type="GO" id="GO:0005789">
    <property type="term" value="C:endoplasmic reticulum membrane"/>
    <property type="evidence" value="ECO:0007669"/>
    <property type="project" value="UniProtKB-SubCell"/>
</dbReference>
<dbReference type="Gene3D" id="2.70.150.10">
    <property type="entry name" value="Calcium-transporting ATPase, cytoplasmic transduction domain A"/>
    <property type="match status" value="1"/>
</dbReference>
<keyword evidence="13 16" id="KW-1133">Transmembrane helix</keyword>
<dbReference type="EMBL" id="LR899518">
    <property type="protein sequence ID" value="CAD7239964.1"/>
    <property type="molecule type" value="Genomic_DNA"/>
</dbReference>
<dbReference type="SUPFAM" id="SSF81665">
    <property type="entry name" value="Calcium ATPase, transmembrane domain M"/>
    <property type="match status" value="1"/>
</dbReference>
<dbReference type="Proteomes" id="UP000677054">
    <property type="component" value="Unassembled WGS sequence"/>
</dbReference>
<feature type="transmembrane region" description="Helical" evidence="16">
    <location>
        <begin position="1315"/>
        <end position="1334"/>
    </location>
</feature>
<dbReference type="Pfam" id="PF00755">
    <property type="entry name" value="Carn_acyltransf"/>
    <property type="match status" value="2"/>
</dbReference>
<dbReference type="Gene3D" id="3.30.559.70">
    <property type="entry name" value="Choline/Carnitine o-acyltransferase, domain 2"/>
    <property type="match status" value="2"/>
</dbReference>
<dbReference type="Pfam" id="PF00122">
    <property type="entry name" value="E1-E2_ATPase"/>
    <property type="match status" value="1"/>
</dbReference>
<dbReference type="GO" id="GO:0016887">
    <property type="term" value="F:ATP hydrolysis activity"/>
    <property type="evidence" value="ECO:0007669"/>
    <property type="project" value="InterPro"/>
</dbReference>
<keyword evidence="10" id="KW-0067">ATP-binding</keyword>
<dbReference type="OrthoDB" id="48943at2759"/>
<feature type="compositionally biased region" description="Basic and acidic residues" evidence="15">
    <location>
        <begin position="378"/>
        <end position="388"/>
    </location>
</feature>
<dbReference type="InterPro" id="IPR042231">
    <property type="entry name" value="Cho/carn_acyl_trans_2"/>
</dbReference>
<comment type="similarity">
    <text evidence="2">Belongs to the cation transport ATPase (P-type) (TC 3.A.3) family. Type V subfamily.</text>
</comment>
<protein>
    <recommendedName>
        <fullName evidence="21">Manganese-transporting ATPase 13A1</fullName>
    </recommendedName>
</protein>
<dbReference type="InterPro" id="IPR036514">
    <property type="entry name" value="SGNH_hydro_sf"/>
</dbReference>
<name>A0A7R8WXJ2_9CRUS</name>
<dbReference type="NCBIfam" id="TIGR01657">
    <property type="entry name" value="P-ATPase-V"/>
    <property type="match status" value="1"/>
</dbReference>
<dbReference type="InterPro" id="IPR008250">
    <property type="entry name" value="ATPase_P-typ_transduc_dom_A_sf"/>
</dbReference>
<feature type="transmembrane region" description="Helical" evidence="16">
    <location>
        <begin position="1924"/>
        <end position="1941"/>
    </location>
</feature>
<feature type="region of interest" description="Disordered" evidence="15">
    <location>
        <begin position="564"/>
        <end position="616"/>
    </location>
</feature>
<dbReference type="NCBIfam" id="TIGR01494">
    <property type="entry name" value="ATPase_P-type"/>
    <property type="match status" value="2"/>
</dbReference>
<dbReference type="InterPro" id="IPR001757">
    <property type="entry name" value="P_typ_ATPase"/>
</dbReference>
<evidence type="ECO:0000256" key="11">
    <source>
        <dbReference type="ARBA" id="ARBA00022842"/>
    </source>
</evidence>
<feature type="compositionally biased region" description="Basic residues" evidence="15">
    <location>
        <begin position="565"/>
        <end position="578"/>
    </location>
</feature>
<dbReference type="PANTHER" id="PTHR45630:SF7">
    <property type="entry name" value="ENDOPLASMIC RETICULUM TRANSMEMBRANE HELIX TRANSLOCASE"/>
    <property type="match status" value="1"/>
</dbReference>
<dbReference type="SFLD" id="SFLDG00002">
    <property type="entry name" value="C1.7:_P-type_atpase_like"/>
    <property type="match status" value="1"/>
</dbReference>
<keyword evidence="11" id="KW-0460">Magnesium</keyword>
<dbReference type="EMBL" id="CAJPEV010000001">
    <property type="protein sequence ID" value="CAG0878478.1"/>
    <property type="molecule type" value="Genomic_DNA"/>
</dbReference>
<evidence type="ECO:0000256" key="13">
    <source>
        <dbReference type="ARBA" id="ARBA00022989"/>
    </source>
</evidence>
<feature type="compositionally biased region" description="Low complexity" evidence="15">
    <location>
        <begin position="1800"/>
        <end position="1818"/>
    </location>
</feature>
<reference evidence="19" key="1">
    <citation type="submission" date="2020-11" db="EMBL/GenBank/DDBJ databases">
        <authorList>
            <person name="Tran Van P."/>
        </authorList>
    </citation>
    <scope>NUCLEOTIDE SEQUENCE</scope>
</reference>
<dbReference type="PANTHER" id="PTHR45630">
    <property type="entry name" value="CATION-TRANSPORTING ATPASE-RELATED"/>
    <property type="match status" value="1"/>
</dbReference>
<evidence type="ECO:0000256" key="6">
    <source>
        <dbReference type="ARBA" id="ARBA00022692"/>
    </source>
</evidence>
<keyword evidence="20" id="KW-1185">Reference proteome</keyword>
<dbReference type="InterPro" id="IPR018303">
    <property type="entry name" value="ATPase_P-typ_P_site"/>
</dbReference>
<organism evidence="19">
    <name type="scientific">Darwinula stevensoni</name>
    <dbReference type="NCBI Taxonomy" id="69355"/>
    <lineage>
        <taxon>Eukaryota</taxon>
        <taxon>Metazoa</taxon>
        <taxon>Ecdysozoa</taxon>
        <taxon>Arthropoda</taxon>
        <taxon>Crustacea</taxon>
        <taxon>Oligostraca</taxon>
        <taxon>Ostracoda</taxon>
        <taxon>Podocopa</taxon>
        <taxon>Podocopida</taxon>
        <taxon>Darwinulocopina</taxon>
        <taxon>Darwinuloidea</taxon>
        <taxon>Darwinulidae</taxon>
        <taxon>Darwinula</taxon>
    </lineage>
</organism>
<dbReference type="Gene3D" id="3.40.50.1000">
    <property type="entry name" value="HAD superfamily/HAD-like"/>
    <property type="match status" value="1"/>
</dbReference>
<feature type="region of interest" description="Disordered" evidence="15">
    <location>
        <begin position="432"/>
        <end position="532"/>
    </location>
</feature>
<feature type="domain" description="P-type ATPase A" evidence="17">
    <location>
        <begin position="1171"/>
        <end position="1278"/>
    </location>
</feature>
<feature type="transmembrane region" description="Helical" evidence="16">
    <location>
        <begin position="2014"/>
        <end position="2032"/>
    </location>
</feature>
<keyword evidence="4" id="KW-0597">Phosphoprotein</keyword>
<evidence type="ECO:0000256" key="5">
    <source>
        <dbReference type="ARBA" id="ARBA00022679"/>
    </source>
</evidence>
<evidence type="ECO:0000256" key="10">
    <source>
        <dbReference type="ARBA" id="ARBA00022840"/>
    </source>
</evidence>
<dbReference type="InterPro" id="IPR047820">
    <property type="entry name" value="P5A-type_ATPase"/>
</dbReference>
<keyword evidence="12" id="KW-1278">Translocase</keyword>
<evidence type="ECO:0000256" key="16">
    <source>
        <dbReference type="SAM" id="Phobius"/>
    </source>
</evidence>